<keyword evidence="3 5" id="KW-0808">Transferase</keyword>
<dbReference type="GO" id="GO:0004156">
    <property type="term" value="F:dihydropteroate synthase activity"/>
    <property type="evidence" value="ECO:0007669"/>
    <property type="project" value="UniProtKB-EC"/>
</dbReference>
<sequence>MIIIAEKLNGTIPSMAKAIAGRDEEWIKDIARKEAADGAAFIDVCASVEVGEVETLHWMIDLVQSVTDVPISIDSPSTEVLAETYKFCKKPGLFNSVSMESKKHIDSIFKIMAENPGWEVIAMLCDDTGIPKSAADRLRVFDNIMKKAEEYGIDPSRIHIDPIIEAAALMDPDREDGPGITINTKVIDAIRAKYPTIHITSAISNISHGLPARKYMNYAFASLVLSHGLDSGILDPLNHGMHAIIDTTEKMLKLSDAEMQKIVGAVKEQTLEDVELPLPDGDFTPEEARKYAEMSATILAMKELQMTVEDLEPDEEDRDIQGVSYAAEALLGLDEDGYCMSYIEAYKDDLFGVPKK</sequence>
<dbReference type="Pfam" id="PF00809">
    <property type="entry name" value="Pterin_bind"/>
    <property type="match status" value="1"/>
</dbReference>
<evidence type="ECO:0000313" key="6">
    <source>
        <dbReference type="Proteomes" id="UP001438008"/>
    </source>
</evidence>
<dbReference type="InterPro" id="IPR011005">
    <property type="entry name" value="Dihydropteroate_synth-like_sf"/>
</dbReference>
<keyword evidence="6" id="KW-1185">Reference proteome</keyword>
<evidence type="ECO:0000256" key="3">
    <source>
        <dbReference type="ARBA" id="ARBA00022679"/>
    </source>
</evidence>
<dbReference type="InterPro" id="IPR000489">
    <property type="entry name" value="Pterin-binding_dom"/>
</dbReference>
<evidence type="ECO:0000259" key="4">
    <source>
        <dbReference type="PROSITE" id="PS50972"/>
    </source>
</evidence>
<gene>
    <name evidence="5" type="ORF">WMO29_14960</name>
</gene>
<proteinExistence type="inferred from homology"/>
<dbReference type="SUPFAM" id="SSF51717">
    <property type="entry name" value="Dihydropteroate synthetase-like"/>
    <property type="match status" value="1"/>
</dbReference>
<comment type="caution">
    <text evidence="5">The sequence shown here is derived from an EMBL/GenBank/DDBJ whole genome shotgun (WGS) entry which is preliminary data.</text>
</comment>
<dbReference type="PROSITE" id="PS50972">
    <property type="entry name" value="PTERIN_BINDING"/>
    <property type="match status" value="1"/>
</dbReference>
<dbReference type="PANTHER" id="PTHR45833:SF2">
    <property type="entry name" value="BIFUNCTIONAL HOMOCYSTEINE S-METHYLTRANSFERASE_5,10-METHYLENETETRAHYDROFOLATE REDUCTASE"/>
    <property type="match status" value="1"/>
</dbReference>
<evidence type="ECO:0000313" key="5">
    <source>
        <dbReference type="EMBL" id="MEQ2473772.1"/>
    </source>
</evidence>
<keyword evidence="2" id="KW-0489">Methyltransferase</keyword>
<dbReference type="EC" id="2.5.1.15" evidence="5"/>
<reference evidence="5 6" key="1">
    <citation type="submission" date="2024-03" db="EMBL/GenBank/DDBJ databases">
        <title>Human intestinal bacterial collection.</title>
        <authorList>
            <person name="Pauvert C."/>
            <person name="Hitch T.C.A."/>
            <person name="Clavel T."/>
        </authorList>
    </citation>
    <scope>NUCLEOTIDE SEQUENCE [LARGE SCALE GENOMIC DNA]</scope>
    <source>
        <strain evidence="5 6">CLA-AA-H132</strain>
    </source>
</reference>
<comment type="similarity">
    <text evidence="1">Belongs to the vitamin-B12 dependent methionine synthase family.</text>
</comment>
<dbReference type="InterPro" id="IPR050554">
    <property type="entry name" value="Met_Synthase/Corrinoid"/>
</dbReference>
<organism evidence="5 6">
    <name type="scientific">Laedolimicola intestinihominis</name>
    <dbReference type="NCBI Taxonomy" id="3133166"/>
    <lineage>
        <taxon>Bacteria</taxon>
        <taxon>Bacillati</taxon>
        <taxon>Bacillota</taxon>
        <taxon>Clostridia</taxon>
        <taxon>Lachnospirales</taxon>
        <taxon>Lachnospiraceae</taxon>
        <taxon>Laedolimicola</taxon>
    </lineage>
</organism>
<dbReference type="RefSeq" id="WP_349165334.1">
    <property type="nucleotide sequence ID" value="NZ_JBBMFE010000018.1"/>
</dbReference>
<dbReference type="PANTHER" id="PTHR45833">
    <property type="entry name" value="METHIONINE SYNTHASE"/>
    <property type="match status" value="1"/>
</dbReference>
<name>A0ABV1FKZ9_9FIRM</name>
<dbReference type="Proteomes" id="UP001438008">
    <property type="component" value="Unassembled WGS sequence"/>
</dbReference>
<accession>A0ABV1FKZ9</accession>
<dbReference type="EMBL" id="JBBMFE010000018">
    <property type="protein sequence ID" value="MEQ2473772.1"/>
    <property type="molecule type" value="Genomic_DNA"/>
</dbReference>
<dbReference type="Gene3D" id="3.20.20.20">
    <property type="entry name" value="Dihydropteroate synthase-like"/>
    <property type="match status" value="1"/>
</dbReference>
<evidence type="ECO:0000256" key="2">
    <source>
        <dbReference type="ARBA" id="ARBA00022603"/>
    </source>
</evidence>
<feature type="domain" description="Pterin-binding" evidence="4">
    <location>
        <begin position="1"/>
        <end position="267"/>
    </location>
</feature>
<protein>
    <submittedName>
        <fullName evidence="5">Dihydropteroate synthase</fullName>
        <ecNumber evidence="5">2.5.1.15</ecNumber>
    </submittedName>
</protein>
<evidence type="ECO:0000256" key="1">
    <source>
        <dbReference type="ARBA" id="ARBA00010398"/>
    </source>
</evidence>